<comment type="caution">
    <text evidence="1">The sequence shown here is derived from an EMBL/GenBank/DDBJ whole genome shotgun (WGS) entry which is preliminary data.</text>
</comment>
<organism evidence="1 2">
    <name type="scientific">Candidatus Portnoybacteria bacterium CG03_land_8_20_14_0_80_41_10</name>
    <dbReference type="NCBI Taxonomy" id="1974808"/>
    <lineage>
        <taxon>Bacteria</taxon>
        <taxon>Candidatus Portnoyibacteriota</taxon>
    </lineage>
</organism>
<dbReference type="Proteomes" id="UP000229894">
    <property type="component" value="Unassembled WGS sequence"/>
</dbReference>
<gene>
    <name evidence="1" type="ORF">COS49_02000</name>
</gene>
<protein>
    <submittedName>
        <fullName evidence="1">Uncharacterized protein</fullName>
    </submittedName>
</protein>
<sequence>MIKHIKIEEIEEQSSLKLRSEAPHKINQSLLIKPAVVAMIVLVKEVPAISKMIVPETPAPAS</sequence>
<evidence type="ECO:0000313" key="2">
    <source>
        <dbReference type="Proteomes" id="UP000229894"/>
    </source>
</evidence>
<evidence type="ECO:0000313" key="1">
    <source>
        <dbReference type="EMBL" id="PIV10167.1"/>
    </source>
</evidence>
<dbReference type="EMBL" id="PEUX01000040">
    <property type="protein sequence ID" value="PIV10167.1"/>
    <property type="molecule type" value="Genomic_DNA"/>
</dbReference>
<proteinExistence type="predicted"/>
<reference evidence="2" key="1">
    <citation type="submission" date="2017-09" db="EMBL/GenBank/DDBJ databases">
        <title>Depth-based differentiation of microbial function through sediment-hosted aquifers and enrichment of novel symbionts in the deep terrestrial subsurface.</title>
        <authorList>
            <person name="Probst A.J."/>
            <person name="Ladd B."/>
            <person name="Jarett J.K."/>
            <person name="Geller-Mcgrath D.E."/>
            <person name="Sieber C.M.K."/>
            <person name="Emerson J.B."/>
            <person name="Anantharaman K."/>
            <person name="Thomas B.C."/>
            <person name="Malmstrom R."/>
            <person name="Stieglmeier M."/>
            <person name="Klingl A."/>
            <person name="Woyke T."/>
            <person name="Ryan C.M."/>
            <person name="Banfield J.F."/>
        </authorList>
    </citation>
    <scope>NUCLEOTIDE SEQUENCE [LARGE SCALE GENOMIC DNA]</scope>
</reference>
<accession>A0A2M7BUC1</accession>
<name>A0A2M7BUC1_9BACT</name>
<dbReference type="AlphaFoldDB" id="A0A2M7BUC1"/>